<dbReference type="NCBIfam" id="TIGR00231">
    <property type="entry name" value="small_GTP"/>
    <property type="match status" value="1"/>
</dbReference>
<evidence type="ECO:0000256" key="2">
    <source>
        <dbReference type="ARBA" id="ARBA00022741"/>
    </source>
</evidence>
<keyword evidence="3" id="KW-0342">GTP-binding</keyword>
<gene>
    <name evidence="4" type="ORF">DFA_06168</name>
</gene>
<evidence type="ECO:0000313" key="4">
    <source>
        <dbReference type="EMBL" id="EGG24030.1"/>
    </source>
</evidence>
<evidence type="ECO:0000256" key="3">
    <source>
        <dbReference type="ARBA" id="ARBA00023134"/>
    </source>
</evidence>
<reference evidence="5" key="1">
    <citation type="journal article" date="2011" name="Genome Res.">
        <title>Phylogeny-wide analysis of social amoeba genomes highlights ancient origins for complex intercellular communication.</title>
        <authorList>
            <person name="Heidel A.J."/>
            <person name="Lawal H.M."/>
            <person name="Felder M."/>
            <person name="Schilde C."/>
            <person name="Helps N.R."/>
            <person name="Tunggal B."/>
            <person name="Rivero F."/>
            <person name="John U."/>
            <person name="Schleicher M."/>
            <person name="Eichinger L."/>
            <person name="Platzer M."/>
            <person name="Noegel A.A."/>
            <person name="Schaap P."/>
            <person name="Gloeckner G."/>
        </authorList>
    </citation>
    <scope>NUCLEOTIDE SEQUENCE [LARGE SCALE GENOMIC DNA]</scope>
    <source>
        <strain evidence="5">SH3</strain>
    </source>
</reference>
<keyword evidence="5" id="KW-1185">Reference proteome</keyword>
<name>F4PKA6_CACFS</name>
<dbReference type="PROSITE" id="PS51419">
    <property type="entry name" value="RAB"/>
    <property type="match status" value="1"/>
</dbReference>
<keyword evidence="2" id="KW-0547">Nucleotide-binding</keyword>
<evidence type="ECO:0000313" key="5">
    <source>
        <dbReference type="Proteomes" id="UP000007797"/>
    </source>
</evidence>
<sequence length="186" mass="21685">MIIKTVLIGSSCVGKTTLERKLSGKPLSDLVVTIGSEFSHFPIQIDRQPIMIELWDTFGQERFRRLPFSYYRSADFIFLVFDISNRQSFIDLPEWLDHTDHFELGKEPYTILIGNKLDLQNQQQRLVSFDEAQTFALQKGLQYIEISALHDDSCDVIKDLVCLHIKQKIKNEQLEQETRDKSFVNE</sequence>
<dbReference type="InterPro" id="IPR050209">
    <property type="entry name" value="Rab_GTPases_membrane_traffic"/>
</dbReference>
<dbReference type="PANTHER" id="PTHR47979">
    <property type="entry name" value="DRAB11-RELATED"/>
    <property type="match status" value="1"/>
</dbReference>
<dbReference type="GO" id="GO:0005525">
    <property type="term" value="F:GTP binding"/>
    <property type="evidence" value="ECO:0007669"/>
    <property type="project" value="UniProtKB-KW"/>
</dbReference>
<dbReference type="InterPro" id="IPR001806">
    <property type="entry name" value="Small_GTPase"/>
</dbReference>
<dbReference type="GO" id="GO:0003924">
    <property type="term" value="F:GTPase activity"/>
    <property type="evidence" value="ECO:0007669"/>
    <property type="project" value="InterPro"/>
</dbReference>
<comment type="similarity">
    <text evidence="1">Belongs to the small GTPase superfamily. Rab family.</text>
</comment>
<dbReference type="AlphaFoldDB" id="F4PKA6"/>
<dbReference type="FunFam" id="3.40.50.300:FF:001447">
    <property type="entry name" value="Ras-related protein Rab-1B"/>
    <property type="match status" value="1"/>
</dbReference>
<dbReference type="OMA" id="NDECIFV"/>
<dbReference type="Pfam" id="PF00071">
    <property type="entry name" value="Ras"/>
    <property type="match status" value="1"/>
</dbReference>
<organism evidence="4 5">
    <name type="scientific">Cavenderia fasciculata</name>
    <name type="common">Slime mold</name>
    <name type="synonym">Dictyostelium fasciculatum</name>
    <dbReference type="NCBI Taxonomy" id="261658"/>
    <lineage>
        <taxon>Eukaryota</taxon>
        <taxon>Amoebozoa</taxon>
        <taxon>Evosea</taxon>
        <taxon>Eumycetozoa</taxon>
        <taxon>Dictyostelia</taxon>
        <taxon>Acytosteliales</taxon>
        <taxon>Cavenderiaceae</taxon>
        <taxon>Cavenderia</taxon>
    </lineage>
</organism>
<dbReference type="SMART" id="SM00174">
    <property type="entry name" value="RHO"/>
    <property type="match status" value="1"/>
</dbReference>
<dbReference type="EMBL" id="GL883007">
    <property type="protein sequence ID" value="EGG24030.1"/>
    <property type="molecule type" value="Genomic_DNA"/>
</dbReference>
<dbReference type="SUPFAM" id="SSF52540">
    <property type="entry name" value="P-loop containing nucleoside triphosphate hydrolases"/>
    <property type="match status" value="1"/>
</dbReference>
<dbReference type="InterPro" id="IPR027417">
    <property type="entry name" value="P-loop_NTPase"/>
</dbReference>
<evidence type="ECO:0008006" key="6">
    <source>
        <dbReference type="Google" id="ProtNLM"/>
    </source>
</evidence>
<dbReference type="Proteomes" id="UP000007797">
    <property type="component" value="Unassembled WGS sequence"/>
</dbReference>
<evidence type="ECO:0000256" key="1">
    <source>
        <dbReference type="ARBA" id="ARBA00006270"/>
    </source>
</evidence>
<dbReference type="OrthoDB" id="63533at2759"/>
<dbReference type="Gene3D" id="3.40.50.300">
    <property type="entry name" value="P-loop containing nucleotide triphosphate hydrolases"/>
    <property type="match status" value="1"/>
</dbReference>
<dbReference type="KEGG" id="dfa:DFA_06168"/>
<dbReference type="InterPro" id="IPR005225">
    <property type="entry name" value="Small_GTP-bd"/>
</dbReference>
<protein>
    <recommendedName>
        <fullName evidence="6">Rab GTPase</fullName>
    </recommendedName>
</protein>
<dbReference type="PRINTS" id="PR00449">
    <property type="entry name" value="RASTRNSFRMNG"/>
</dbReference>
<dbReference type="STRING" id="1054147.F4PKA6"/>
<proteinExistence type="inferred from homology"/>
<dbReference type="SMART" id="SM00176">
    <property type="entry name" value="RAN"/>
    <property type="match status" value="1"/>
</dbReference>
<dbReference type="SMART" id="SM00173">
    <property type="entry name" value="RAS"/>
    <property type="match status" value="1"/>
</dbReference>
<dbReference type="GeneID" id="14876484"/>
<accession>F4PKA6</accession>
<dbReference type="CDD" id="cd00154">
    <property type="entry name" value="Rab"/>
    <property type="match status" value="1"/>
</dbReference>
<dbReference type="SMART" id="SM00175">
    <property type="entry name" value="RAB"/>
    <property type="match status" value="1"/>
</dbReference>
<dbReference type="RefSeq" id="XP_004361881.1">
    <property type="nucleotide sequence ID" value="XM_004361824.1"/>
</dbReference>